<dbReference type="Proteomes" id="UP001620295">
    <property type="component" value="Unassembled WGS sequence"/>
</dbReference>
<feature type="domain" description="DUF6531" evidence="2">
    <location>
        <begin position="97"/>
        <end position="132"/>
    </location>
</feature>
<accession>A0ABW8M2E3</accession>
<name>A0ABW8M2E3_9ACTN</name>
<dbReference type="InterPro" id="IPR045351">
    <property type="entry name" value="DUF6531"/>
</dbReference>
<reference evidence="3 4" key="1">
    <citation type="submission" date="2024-11" db="EMBL/GenBank/DDBJ databases">
        <title>The Natural Products Discovery Center: Release of the First 8490 Sequenced Strains for Exploring Actinobacteria Biosynthetic Diversity.</title>
        <authorList>
            <person name="Kalkreuter E."/>
            <person name="Kautsar S.A."/>
            <person name="Yang D."/>
            <person name="Bader C.D."/>
            <person name="Teijaro C.N."/>
            <person name="Fluegel L."/>
            <person name="Davis C.M."/>
            <person name="Simpson J.R."/>
            <person name="Lauterbach L."/>
            <person name="Steele A.D."/>
            <person name="Gui C."/>
            <person name="Meng S."/>
            <person name="Li G."/>
            <person name="Viehrig K."/>
            <person name="Ye F."/>
            <person name="Su P."/>
            <person name="Kiefer A.F."/>
            <person name="Nichols A."/>
            <person name="Cepeda A.J."/>
            <person name="Yan W."/>
            <person name="Fan B."/>
            <person name="Jiang Y."/>
            <person name="Adhikari A."/>
            <person name="Zheng C.-J."/>
            <person name="Schuster L."/>
            <person name="Cowan T.M."/>
            <person name="Smanski M.J."/>
            <person name="Chevrette M.G."/>
            <person name="De Carvalho L.P.S."/>
            <person name="Shen B."/>
        </authorList>
    </citation>
    <scope>NUCLEOTIDE SEQUENCE [LARGE SCALE GENOMIC DNA]</scope>
    <source>
        <strain evidence="3 4">NPDC020863</strain>
    </source>
</reference>
<evidence type="ECO:0000313" key="3">
    <source>
        <dbReference type="EMBL" id="MFK4272337.1"/>
    </source>
</evidence>
<comment type="caution">
    <text evidence="3">The sequence shown here is derived from an EMBL/GenBank/DDBJ whole genome shotgun (WGS) entry which is preliminary data.</text>
</comment>
<dbReference type="EMBL" id="JBJDQH010000025">
    <property type="protein sequence ID" value="MFK4272337.1"/>
    <property type="molecule type" value="Genomic_DNA"/>
</dbReference>
<evidence type="ECO:0000259" key="2">
    <source>
        <dbReference type="Pfam" id="PF20148"/>
    </source>
</evidence>
<gene>
    <name evidence="3" type="ORF">ACI2L5_46775</name>
</gene>
<protein>
    <submittedName>
        <fullName evidence="3">DUF6531 domain-containing protein</fullName>
    </submittedName>
</protein>
<keyword evidence="4" id="KW-1185">Reference proteome</keyword>
<dbReference type="Pfam" id="PF20148">
    <property type="entry name" value="DUF6531"/>
    <property type="match status" value="1"/>
</dbReference>
<evidence type="ECO:0000313" key="4">
    <source>
        <dbReference type="Proteomes" id="UP001620295"/>
    </source>
</evidence>
<sequence>MAYADDHPKEFAMAVTNWDEWQRNPARAACQLTPELLLALATGGSGALRRGGSVAKNAAQRLLNRERALRRDGSARKRMDSDPKRSCTPGSKRCTTGEPIDIATGEMVISATDVSLLGALPLVLERHYASGHPCGG</sequence>
<evidence type="ECO:0000256" key="1">
    <source>
        <dbReference type="SAM" id="MobiDB-lite"/>
    </source>
</evidence>
<organism evidence="3 4">
    <name type="scientific">Streptomyces milbemycinicus</name>
    <dbReference type="NCBI Taxonomy" id="476552"/>
    <lineage>
        <taxon>Bacteria</taxon>
        <taxon>Bacillati</taxon>
        <taxon>Actinomycetota</taxon>
        <taxon>Actinomycetes</taxon>
        <taxon>Kitasatosporales</taxon>
        <taxon>Streptomycetaceae</taxon>
        <taxon>Streptomyces</taxon>
    </lineage>
</organism>
<dbReference type="RefSeq" id="WP_404748719.1">
    <property type="nucleotide sequence ID" value="NZ_JBJDQH010000025.1"/>
</dbReference>
<feature type="region of interest" description="Disordered" evidence="1">
    <location>
        <begin position="59"/>
        <end position="98"/>
    </location>
</feature>
<proteinExistence type="predicted"/>
<feature type="compositionally biased region" description="Basic and acidic residues" evidence="1">
    <location>
        <begin position="63"/>
        <end position="85"/>
    </location>
</feature>